<proteinExistence type="inferred from homology"/>
<evidence type="ECO:0000256" key="5">
    <source>
        <dbReference type="HAMAP-Rule" id="MF_00182"/>
    </source>
</evidence>
<dbReference type="PANTHER" id="PTHR11138:SF5">
    <property type="entry name" value="METHIONYL-TRNA FORMYLTRANSFERASE, MITOCHONDRIAL"/>
    <property type="match status" value="1"/>
</dbReference>
<dbReference type="InterPro" id="IPR005794">
    <property type="entry name" value="Fmt"/>
</dbReference>
<dbReference type="InterPro" id="IPR044135">
    <property type="entry name" value="Met-tRNA-FMT_C"/>
</dbReference>
<evidence type="ECO:0000256" key="3">
    <source>
        <dbReference type="ARBA" id="ARBA00022679"/>
    </source>
</evidence>
<dbReference type="InterPro" id="IPR041711">
    <property type="entry name" value="Met-tRNA-FMT_N"/>
</dbReference>
<dbReference type="EMBL" id="SNXK01000001">
    <property type="protein sequence ID" value="TDP41314.1"/>
    <property type="molecule type" value="Genomic_DNA"/>
</dbReference>
<evidence type="ECO:0000256" key="4">
    <source>
        <dbReference type="ARBA" id="ARBA00022917"/>
    </source>
</evidence>
<dbReference type="Pfam" id="PF00551">
    <property type="entry name" value="Formyl_trans_N"/>
    <property type="match status" value="1"/>
</dbReference>
<dbReference type="HAMAP" id="MF_00182">
    <property type="entry name" value="Formyl_trans"/>
    <property type="match status" value="1"/>
</dbReference>
<dbReference type="SUPFAM" id="SSF50486">
    <property type="entry name" value="FMT C-terminal domain-like"/>
    <property type="match status" value="1"/>
</dbReference>
<dbReference type="Proteomes" id="UP000295087">
    <property type="component" value="Unassembled WGS sequence"/>
</dbReference>
<sequence>MRLVFAGTPEPAVPSLRRLLDSERHEVVAVVTRPDAVAGRGRKIMRSPVGRLADEHDIPVLTPRKPSEPEFVEALTALAPDCCPVVAYGALLPQQILDIPAHGWINLHFSLLPAWRGAAPVQAAILAGDEITGASTFQIEAGLDTGPVYGVMTEKIGHTDTSGELLARLAEAGAVLLEKTMDGVEDGTLQAIPQSNDGVSYAPKVTVEASRIRFDEPALAIHRHIRAVTPAPGAWTEVNGLRLKLGPVELVEETLPESEIEVRKSGVFVGTSTTAVRLGQVQPPGKKMMNALDWARGARLAPGTVIG</sequence>
<organism evidence="8 9">
    <name type="scientific">Nocardia ignorata</name>
    <dbReference type="NCBI Taxonomy" id="145285"/>
    <lineage>
        <taxon>Bacteria</taxon>
        <taxon>Bacillati</taxon>
        <taxon>Actinomycetota</taxon>
        <taxon>Actinomycetes</taxon>
        <taxon>Mycobacteriales</taxon>
        <taxon>Nocardiaceae</taxon>
        <taxon>Nocardia</taxon>
    </lineage>
</organism>
<comment type="function">
    <text evidence="5">Attaches a formyl group to the free amino group of methionyl-tRNA(fMet). The formyl group appears to play a dual role in the initiator identity of N-formylmethionyl-tRNA by promoting its recognition by IF2 and preventing the misappropriation of this tRNA by the elongation apparatus.</text>
</comment>
<dbReference type="GO" id="GO:0004479">
    <property type="term" value="F:methionyl-tRNA formyltransferase activity"/>
    <property type="evidence" value="ECO:0007669"/>
    <property type="project" value="UniProtKB-UniRule"/>
</dbReference>
<evidence type="ECO:0000313" key="8">
    <source>
        <dbReference type="EMBL" id="TDP41314.1"/>
    </source>
</evidence>
<feature type="domain" description="Formyl transferase C-terminal" evidence="7">
    <location>
        <begin position="204"/>
        <end position="298"/>
    </location>
</feature>
<dbReference type="CDD" id="cd08646">
    <property type="entry name" value="FMT_core_Met-tRNA-FMT_N"/>
    <property type="match status" value="1"/>
</dbReference>
<dbReference type="AlphaFoldDB" id="A0A4R6PRT3"/>
<dbReference type="GO" id="GO:0005829">
    <property type="term" value="C:cytosol"/>
    <property type="evidence" value="ECO:0007669"/>
    <property type="project" value="TreeGrafter"/>
</dbReference>
<evidence type="ECO:0000259" key="6">
    <source>
        <dbReference type="Pfam" id="PF00551"/>
    </source>
</evidence>
<keyword evidence="3 5" id="KW-0808">Transferase</keyword>
<gene>
    <name evidence="5" type="primary">fmt</name>
    <name evidence="8" type="ORF">DFR75_101413</name>
</gene>
<keyword evidence="4 5" id="KW-0648">Protein biosynthesis</keyword>
<feature type="domain" description="Formyl transferase N-terminal" evidence="6">
    <location>
        <begin position="2"/>
        <end position="177"/>
    </location>
</feature>
<comment type="similarity">
    <text evidence="1 5">Belongs to the Fmt family.</text>
</comment>
<evidence type="ECO:0000259" key="7">
    <source>
        <dbReference type="Pfam" id="PF02911"/>
    </source>
</evidence>
<reference evidence="8 9" key="1">
    <citation type="submission" date="2019-03" db="EMBL/GenBank/DDBJ databases">
        <title>Genomic Encyclopedia of Type Strains, Phase IV (KMG-IV): sequencing the most valuable type-strain genomes for metagenomic binning, comparative biology and taxonomic classification.</title>
        <authorList>
            <person name="Goeker M."/>
        </authorList>
    </citation>
    <scope>NUCLEOTIDE SEQUENCE [LARGE SCALE GENOMIC DNA]</scope>
    <source>
        <strain evidence="8 9">DSM 44496</strain>
    </source>
</reference>
<dbReference type="InterPro" id="IPR002376">
    <property type="entry name" value="Formyl_transf_N"/>
</dbReference>
<feature type="binding site" evidence="5">
    <location>
        <begin position="110"/>
        <end position="113"/>
    </location>
    <ligand>
        <name>(6S)-5,6,7,8-tetrahydrofolate</name>
        <dbReference type="ChEBI" id="CHEBI:57453"/>
    </ligand>
</feature>
<evidence type="ECO:0000313" key="9">
    <source>
        <dbReference type="Proteomes" id="UP000295087"/>
    </source>
</evidence>
<name>A0A4R6PRT3_NOCIG</name>
<dbReference type="InterPro" id="IPR036477">
    <property type="entry name" value="Formyl_transf_N_sf"/>
</dbReference>
<dbReference type="SUPFAM" id="SSF53328">
    <property type="entry name" value="Formyltransferase"/>
    <property type="match status" value="1"/>
</dbReference>
<dbReference type="RefSeq" id="WP_067493636.1">
    <property type="nucleotide sequence ID" value="NZ_JBHXPO010000001.1"/>
</dbReference>
<dbReference type="InterPro" id="IPR005793">
    <property type="entry name" value="Formyl_trans_C"/>
</dbReference>
<dbReference type="Gene3D" id="3.40.50.12230">
    <property type="match status" value="1"/>
</dbReference>
<dbReference type="EC" id="2.1.2.9" evidence="2 5"/>
<dbReference type="CDD" id="cd08704">
    <property type="entry name" value="Met_tRNA_FMT_C"/>
    <property type="match status" value="1"/>
</dbReference>
<dbReference type="PANTHER" id="PTHR11138">
    <property type="entry name" value="METHIONYL-TRNA FORMYLTRANSFERASE"/>
    <property type="match status" value="1"/>
</dbReference>
<protein>
    <recommendedName>
        <fullName evidence="2 5">Methionyl-tRNA formyltransferase</fullName>
        <ecNumber evidence="2 5">2.1.2.9</ecNumber>
    </recommendedName>
</protein>
<dbReference type="FunFam" id="3.40.50.12230:FF:000001">
    <property type="entry name" value="Methionyl-tRNA formyltransferase"/>
    <property type="match status" value="1"/>
</dbReference>
<keyword evidence="9" id="KW-1185">Reference proteome</keyword>
<dbReference type="Pfam" id="PF02911">
    <property type="entry name" value="Formyl_trans_C"/>
    <property type="match status" value="1"/>
</dbReference>
<accession>A0A4R6PRT3</accession>
<evidence type="ECO:0000256" key="1">
    <source>
        <dbReference type="ARBA" id="ARBA00010699"/>
    </source>
</evidence>
<dbReference type="NCBIfam" id="TIGR00460">
    <property type="entry name" value="fmt"/>
    <property type="match status" value="1"/>
</dbReference>
<comment type="catalytic activity">
    <reaction evidence="5">
        <text>L-methionyl-tRNA(fMet) + (6R)-10-formyltetrahydrofolate = N-formyl-L-methionyl-tRNA(fMet) + (6S)-5,6,7,8-tetrahydrofolate + H(+)</text>
        <dbReference type="Rhea" id="RHEA:24380"/>
        <dbReference type="Rhea" id="RHEA-COMP:9952"/>
        <dbReference type="Rhea" id="RHEA-COMP:9953"/>
        <dbReference type="ChEBI" id="CHEBI:15378"/>
        <dbReference type="ChEBI" id="CHEBI:57453"/>
        <dbReference type="ChEBI" id="CHEBI:78530"/>
        <dbReference type="ChEBI" id="CHEBI:78844"/>
        <dbReference type="ChEBI" id="CHEBI:195366"/>
        <dbReference type="EC" id="2.1.2.9"/>
    </reaction>
</comment>
<evidence type="ECO:0000256" key="2">
    <source>
        <dbReference type="ARBA" id="ARBA00012261"/>
    </source>
</evidence>
<dbReference type="InterPro" id="IPR011034">
    <property type="entry name" value="Formyl_transferase-like_C_sf"/>
</dbReference>
<comment type="caution">
    <text evidence="8">The sequence shown here is derived from an EMBL/GenBank/DDBJ whole genome shotgun (WGS) entry which is preliminary data.</text>
</comment>